<protein>
    <submittedName>
        <fullName evidence="4">Amino acid deaminase</fullName>
    </submittedName>
</protein>
<proteinExistence type="inferred from homology"/>
<dbReference type="InterPro" id="IPR029066">
    <property type="entry name" value="PLP-binding_barrel"/>
</dbReference>
<sequence>MLQLWLQDAGRAGGVGVDRAKVAELAAERIDWRFKALPSSAWGRTVAEYLAGGPTLDDFGTPLLTLDQGALDHNLRTMADWSAQAGAWLAPHGKTTMAPALWQAQLDAGAWAITLANLSQLHVARAFGVRRLVLANTLLDPHGLAWLARELDSDPEFWFVCWVDSVAAVEQMDRALRAAGAQRPVDVLVEVGGPGGRTGVRDLDTGAAVARAAAAAPTLRLTGLGGYEGVLAHDAGPAALAKVERYLLAVRELHARLRDEQLLDQAEQVLLSAGGSSYFDQVVELLGAVPGTRLVLRSGAYLIHDDGLYHGLSPLARGAGGRPLRAAMHGWARVLSHPEPELVLLDGGKRDFPFDEGLPTVQRTRAGRPLTGTVTGLNDQHAYLRGSTARIGEVVRLGLSHPCTAFDRWTMIPVVDDADAPNPRVVDLVRTFF</sequence>
<feature type="domain" description="D-serine dehydratase-like" evidence="3">
    <location>
        <begin position="327"/>
        <end position="416"/>
    </location>
</feature>
<dbReference type="Proteomes" id="UP000319103">
    <property type="component" value="Unassembled WGS sequence"/>
</dbReference>
<keyword evidence="5" id="KW-1185">Reference proteome</keyword>
<dbReference type="SMART" id="SM01119">
    <property type="entry name" value="D-ser_dehydrat"/>
    <property type="match status" value="1"/>
</dbReference>
<dbReference type="Gene3D" id="3.20.20.10">
    <property type="entry name" value="Alanine racemase"/>
    <property type="match status" value="1"/>
</dbReference>
<dbReference type="SUPFAM" id="SSF51419">
    <property type="entry name" value="PLP-binding barrel"/>
    <property type="match status" value="1"/>
</dbReference>
<evidence type="ECO:0000256" key="2">
    <source>
        <dbReference type="ARBA" id="ARBA00023239"/>
    </source>
</evidence>
<dbReference type="EMBL" id="VIGB01000003">
    <property type="protein sequence ID" value="TQF07146.1"/>
    <property type="molecule type" value="Genomic_DNA"/>
</dbReference>
<comment type="caution">
    <text evidence="4">The sequence shown here is derived from an EMBL/GenBank/DDBJ whole genome shotgun (WGS) entry which is preliminary data.</text>
</comment>
<organism evidence="4 5">
    <name type="scientific">Kitasatospora acidiphila</name>
    <dbReference type="NCBI Taxonomy" id="2567942"/>
    <lineage>
        <taxon>Bacteria</taxon>
        <taxon>Bacillati</taxon>
        <taxon>Actinomycetota</taxon>
        <taxon>Actinomycetes</taxon>
        <taxon>Kitasatosporales</taxon>
        <taxon>Streptomycetaceae</taxon>
        <taxon>Kitasatospora</taxon>
    </lineage>
</organism>
<dbReference type="AlphaFoldDB" id="A0A540WDQ5"/>
<dbReference type="GO" id="GO:0016829">
    <property type="term" value="F:lyase activity"/>
    <property type="evidence" value="ECO:0007669"/>
    <property type="project" value="UniProtKB-KW"/>
</dbReference>
<dbReference type="PANTHER" id="PTHR28004">
    <property type="entry name" value="ZGC:162816-RELATED"/>
    <property type="match status" value="1"/>
</dbReference>
<reference evidence="4 5" key="1">
    <citation type="submission" date="2019-06" db="EMBL/GenBank/DDBJ databases">
        <title>Description of Kitasatospora acidophila sp. nov. isolated from pine grove soil, and reclassification of Streptomyces novaecaesareae to Kitasatospora novaeceasareae comb. nov.</title>
        <authorList>
            <person name="Kim M.J."/>
        </authorList>
    </citation>
    <scope>NUCLEOTIDE SEQUENCE [LARGE SCALE GENOMIC DNA]</scope>
    <source>
        <strain evidence="4 5">MMS16-CNU292</strain>
    </source>
</reference>
<evidence type="ECO:0000313" key="5">
    <source>
        <dbReference type="Proteomes" id="UP000319103"/>
    </source>
</evidence>
<comment type="similarity">
    <text evidence="1">Belongs to the DSD1 family.</text>
</comment>
<dbReference type="InterPro" id="IPR026956">
    <property type="entry name" value="D-ser_dehydrat-like_dom"/>
</dbReference>
<dbReference type="Pfam" id="PF01168">
    <property type="entry name" value="Ala_racemase_N"/>
    <property type="match status" value="1"/>
</dbReference>
<keyword evidence="2" id="KW-0456">Lyase</keyword>
<dbReference type="InterPro" id="IPR001608">
    <property type="entry name" value="Ala_racemase_N"/>
</dbReference>
<gene>
    <name evidence="4" type="ORF">E6W39_04905</name>
</gene>
<dbReference type="Gene3D" id="2.40.37.20">
    <property type="entry name" value="D-serine dehydratase-like domain"/>
    <property type="match status" value="1"/>
</dbReference>
<accession>A0A540WDQ5</accession>
<dbReference type="Pfam" id="PF14031">
    <property type="entry name" value="D-ser_dehydrat"/>
    <property type="match status" value="1"/>
</dbReference>
<evidence type="ECO:0000313" key="4">
    <source>
        <dbReference type="EMBL" id="TQF07146.1"/>
    </source>
</evidence>
<dbReference type="InterPro" id="IPR042208">
    <property type="entry name" value="D-ser_dehydrat-like_sf"/>
</dbReference>
<dbReference type="InterPro" id="IPR051466">
    <property type="entry name" value="D-amino_acid_metab_enzyme"/>
</dbReference>
<dbReference type="PANTHER" id="PTHR28004:SF8">
    <property type="entry name" value="D-SERINE DEAMINASE"/>
    <property type="match status" value="1"/>
</dbReference>
<name>A0A540WDQ5_9ACTN</name>
<evidence type="ECO:0000256" key="1">
    <source>
        <dbReference type="ARBA" id="ARBA00005323"/>
    </source>
</evidence>
<dbReference type="OrthoDB" id="9811417at2"/>
<evidence type="ECO:0000259" key="3">
    <source>
        <dbReference type="SMART" id="SM01119"/>
    </source>
</evidence>